<dbReference type="Proteomes" id="UP000198878">
    <property type="component" value="Unassembled WGS sequence"/>
</dbReference>
<evidence type="ECO:0000256" key="1">
    <source>
        <dbReference type="ARBA" id="ARBA00022729"/>
    </source>
</evidence>
<dbReference type="InterPro" id="IPR050966">
    <property type="entry name" value="Glutamyl_endopeptidase"/>
</dbReference>
<dbReference type="OrthoDB" id="5121599at2"/>
<dbReference type="STRING" id="218821.SAMN05421837_10398"/>
<dbReference type="RefSeq" id="WP_143050960.1">
    <property type="nucleotide sequence ID" value="NZ_FNUJ01000003.1"/>
</dbReference>
<dbReference type="EMBL" id="FNUJ01000003">
    <property type="protein sequence ID" value="SEF26138.1"/>
    <property type="molecule type" value="Genomic_DNA"/>
</dbReference>
<dbReference type="InterPro" id="IPR043504">
    <property type="entry name" value="Peptidase_S1_PA_chymotrypsin"/>
</dbReference>
<reference evidence="4" key="1">
    <citation type="submission" date="2016-10" db="EMBL/GenBank/DDBJ databases">
        <authorList>
            <person name="Varghese N."/>
            <person name="Submissions S."/>
        </authorList>
    </citation>
    <scope>NUCLEOTIDE SEQUENCE [LARGE SCALE GENOMIC DNA]</scope>
    <source>
        <strain evidence="4">DSM 44654</strain>
    </source>
</reference>
<evidence type="ECO:0000256" key="2">
    <source>
        <dbReference type="SAM" id="SignalP"/>
    </source>
</evidence>
<keyword evidence="4" id="KW-1185">Reference proteome</keyword>
<evidence type="ECO:0008006" key="5">
    <source>
        <dbReference type="Google" id="ProtNLM"/>
    </source>
</evidence>
<evidence type="ECO:0000313" key="4">
    <source>
        <dbReference type="Proteomes" id="UP000198878"/>
    </source>
</evidence>
<evidence type="ECO:0000313" key="3">
    <source>
        <dbReference type="EMBL" id="SEF26138.1"/>
    </source>
</evidence>
<dbReference type="InterPro" id="IPR009003">
    <property type="entry name" value="Peptidase_S1_PA"/>
</dbReference>
<dbReference type="PANTHER" id="PTHR15462">
    <property type="entry name" value="SERINE PROTEASE"/>
    <property type="match status" value="1"/>
</dbReference>
<protein>
    <recommendedName>
        <fullName evidence="5">V8-like Glu-specific endopeptidase</fullName>
    </recommendedName>
</protein>
<accession>A0A1H5QLA3</accession>
<name>A0A1H5QLA3_9PSEU</name>
<dbReference type="Gene3D" id="2.40.10.10">
    <property type="entry name" value="Trypsin-like serine proteases"/>
    <property type="match status" value="2"/>
</dbReference>
<dbReference type="AlphaFoldDB" id="A0A1H5QLA3"/>
<sequence length="337" mass="36332">MRRWAGVAAVVALGGLLVHGTAQAGTPAVPGKASAAVVQQSTTAEKDVLSSWTPERMRAAKPVDVPREQHGAEPQSHVLAARSAPGAAVTKPGQVRPDALTSLSQSQVWTAHGQMPATTVGKLYFDKPDGGYQCTASVINSTNRSMIWTAGHCVTDGAKHWYSNFVFVPDYAGSGEPLGRWSWKSVSTPNGYFDGKDSDYDFAAITLWPRAGVSVANVTGWQGYKFGQGYDWNVYEFGYPSDTHPARTGITGQQLRYCTGTTWRPGIWPFQPDQEAIHCDQGHGASGGPWLDDLQLARGWGYLVGNVSYHSDDNSDEERSPHFGDAAINVYNAQQAA</sequence>
<proteinExistence type="predicted"/>
<feature type="chain" id="PRO_5011662522" description="V8-like Glu-specific endopeptidase" evidence="2">
    <location>
        <begin position="25"/>
        <end position="337"/>
    </location>
</feature>
<gene>
    <name evidence="3" type="ORF">SAMN05421837_10398</name>
</gene>
<keyword evidence="1 2" id="KW-0732">Signal</keyword>
<feature type="signal peptide" evidence="2">
    <location>
        <begin position="1"/>
        <end position="24"/>
    </location>
</feature>
<organism evidence="3 4">
    <name type="scientific">Amycolatopsis pretoriensis</name>
    <dbReference type="NCBI Taxonomy" id="218821"/>
    <lineage>
        <taxon>Bacteria</taxon>
        <taxon>Bacillati</taxon>
        <taxon>Actinomycetota</taxon>
        <taxon>Actinomycetes</taxon>
        <taxon>Pseudonocardiales</taxon>
        <taxon>Pseudonocardiaceae</taxon>
        <taxon>Amycolatopsis</taxon>
    </lineage>
</organism>
<dbReference type="SUPFAM" id="SSF50494">
    <property type="entry name" value="Trypsin-like serine proteases"/>
    <property type="match status" value="1"/>
</dbReference>